<sequence length="261" mass="29212">MNSQRLFGDWLPWREVDRLLALGKSLRPTVPTSPAGLVQLILRVASDRLLGRRITIQTGDTDVSFTPVEIDSDFHTLGLATGQIAAIRFVANHVRWERTTLQRVEVTFTDTRLRSLPAPYLVVGLVTVRITVTSTEVHHWVKQVAPDIHVDITKEGKVQASWARAPMLGHIELRPTAGDSVIYLDPTGLQIWQRSLPVAHRMKPFAIAVPDLPHGLQLTSIETGPEELILHGVTDRVRERISSMPLADVLTMLLRLIDQFT</sequence>
<organism evidence="1 2">
    <name type="scientific">Hoyosella altamirensis</name>
    <dbReference type="NCBI Taxonomy" id="616997"/>
    <lineage>
        <taxon>Bacteria</taxon>
        <taxon>Bacillati</taxon>
        <taxon>Actinomycetota</taxon>
        <taxon>Actinomycetes</taxon>
        <taxon>Mycobacteriales</taxon>
        <taxon>Hoyosellaceae</taxon>
        <taxon>Hoyosella</taxon>
    </lineage>
</organism>
<evidence type="ECO:0000313" key="1">
    <source>
        <dbReference type="EMBL" id="MBB3037723.1"/>
    </source>
</evidence>
<protein>
    <recommendedName>
        <fullName evidence="3">DUF2993 domain-containing protein</fullName>
    </recommendedName>
</protein>
<dbReference type="OrthoDB" id="3579012at2"/>
<proteinExistence type="predicted"/>
<dbReference type="Proteomes" id="UP000567922">
    <property type="component" value="Unassembled WGS sequence"/>
</dbReference>
<dbReference type="InterPro" id="IPR021373">
    <property type="entry name" value="DUF2993"/>
</dbReference>
<dbReference type="AlphaFoldDB" id="A0A839RP03"/>
<gene>
    <name evidence="1" type="ORF">FHU29_002172</name>
</gene>
<evidence type="ECO:0008006" key="3">
    <source>
        <dbReference type="Google" id="ProtNLM"/>
    </source>
</evidence>
<keyword evidence="2" id="KW-1185">Reference proteome</keyword>
<reference evidence="1 2" key="1">
    <citation type="submission" date="2020-08" db="EMBL/GenBank/DDBJ databases">
        <title>Sequencing the genomes of 1000 actinobacteria strains.</title>
        <authorList>
            <person name="Klenk H.-P."/>
        </authorList>
    </citation>
    <scope>NUCLEOTIDE SEQUENCE [LARGE SCALE GENOMIC DNA]</scope>
    <source>
        <strain evidence="1 2">DSM 45258</strain>
    </source>
</reference>
<dbReference type="Pfam" id="PF11209">
    <property type="entry name" value="LmeA"/>
    <property type="match status" value="1"/>
</dbReference>
<dbReference type="RefSeq" id="WP_013805188.1">
    <property type="nucleotide sequence ID" value="NZ_BDDI01000023.1"/>
</dbReference>
<accession>A0A839RP03</accession>
<evidence type="ECO:0000313" key="2">
    <source>
        <dbReference type="Proteomes" id="UP000567922"/>
    </source>
</evidence>
<name>A0A839RP03_9ACTN</name>
<comment type="caution">
    <text evidence="1">The sequence shown here is derived from an EMBL/GenBank/DDBJ whole genome shotgun (WGS) entry which is preliminary data.</text>
</comment>
<dbReference type="EMBL" id="JACHWS010000002">
    <property type="protein sequence ID" value="MBB3037723.1"/>
    <property type="molecule type" value="Genomic_DNA"/>
</dbReference>